<comment type="caution">
    <text evidence="2">The sequence shown here is derived from an EMBL/GenBank/DDBJ whole genome shotgun (WGS) entry which is preliminary data.</text>
</comment>
<dbReference type="Proteomes" id="UP001275084">
    <property type="component" value="Unassembled WGS sequence"/>
</dbReference>
<dbReference type="SMART" id="SM00672">
    <property type="entry name" value="CAP10"/>
    <property type="match status" value="1"/>
</dbReference>
<evidence type="ECO:0000259" key="1">
    <source>
        <dbReference type="SMART" id="SM00672"/>
    </source>
</evidence>
<accession>A0AAJ0HM83</accession>
<dbReference type="AlphaFoldDB" id="A0AAJ0HM83"/>
<keyword evidence="3" id="KW-1185">Reference proteome</keyword>
<organism evidence="2 3">
    <name type="scientific">Lasiosphaeria hispida</name>
    <dbReference type="NCBI Taxonomy" id="260671"/>
    <lineage>
        <taxon>Eukaryota</taxon>
        <taxon>Fungi</taxon>
        <taxon>Dikarya</taxon>
        <taxon>Ascomycota</taxon>
        <taxon>Pezizomycotina</taxon>
        <taxon>Sordariomycetes</taxon>
        <taxon>Sordariomycetidae</taxon>
        <taxon>Sordariales</taxon>
        <taxon>Lasiosphaeriaceae</taxon>
        <taxon>Lasiosphaeria</taxon>
    </lineage>
</organism>
<protein>
    <recommendedName>
        <fullName evidence="1">Glycosyl transferase CAP10 domain-containing protein</fullName>
    </recommendedName>
</protein>
<reference evidence="2" key="2">
    <citation type="submission" date="2023-06" db="EMBL/GenBank/DDBJ databases">
        <authorList>
            <consortium name="Lawrence Berkeley National Laboratory"/>
            <person name="Haridas S."/>
            <person name="Hensen N."/>
            <person name="Bonometti L."/>
            <person name="Westerberg I."/>
            <person name="Brannstrom I.O."/>
            <person name="Guillou S."/>
            <person name="Cros-Aarteil S."/>
            <person name="Calhoun S."/>
            <person name="Kuo A."/>
            <person name="Mondo S."/>
            <person name="Pangilinan J."/>
            <person name="Riley R."/>
            <person name="Labutti K."/>
            <person name="Andreopoulos B."/>
            <person name="Lipzen A."/>
            <person name="Chen C."/>
            <person name="Yanf M."/>
            <person name="Daum C."/>
            <person name="Ng V."/>
            <person name="Clum A."/>
            <person name="Steindorff A."/>
            <person name="Ohm R."/>
            <person name="Martin F."/>
            <person name="Silar P."/>
            <person name="Natvig D."/>
            <person name="Lalanne C."/>
            <person name="Gautier V."/>
            <person name="Ament-Velasquez S.L."/>
            <person name="Kruys A."/>
            <person name="Hutchinson M.I."/>
            <person name="Powell A.J."/>
            <person name="Barry K."/>
            <person name="Miller A.N."/>
            <person name="Grigoriev I.V."/>
            <person name="Debuchy R."/>
            <person name="Gladieux P."/>
            <person name="Thoren M.H."/>
            <person name="Johannesson H."/>
        </authorList>
    </citation>
    <scope>NUCLEOTIDE SEQUENCE</scope>
    <source>
        <strain evidence="2">CBS 955.72</strain>
    </source>
</reference>
<evidence type="ECO:0000313" key="2">
    <source>
        <dbReference type="EMBL" id="KAK3357173.1"/>
    </source>
</evidence>
<dbReference type="InterPro" id="IPR051091">
    <property type="entry name" value="O-Glucosyltr/Glycosyltrsf_90"/>
</dbReference>
<dbReference type="PANTHER" id="PTHR12203:SF104">
    <property type="entry name" value="PROTEIN CAP1, PUTATIVE (AFU_ORTHOLOGUE AFUA_1G05595)-RELATED"/>
    <property type="match status" value="1"/>
</dbReference>
<sequence>MRRRQLVVIGALVFLAYCTFSLFQSSSSFVRPQSTHSTNTRPPNVVAEPVDWNPSPIPHGNPKPAPAAAHPIAHLITEAEADFDKLRARQSRTLKDAVTEYRRRYGIAPPPNFDKWWELAKDRDVQLVDEFDTIFELMTPFWGLKPATIRARAKESLGFDNALMGFSIRGGAITNKAGGQEWQKNATRDMLEPFLTFLPDMDLAFNVHDEPRVMVSDGDMARLVRTARDVNMAAARAVAQPKNEFTPNPKGLGDGMQFEPTKLTRFNFFAHQPTWTHSRMSCPADSPARALEEDDMVDDVGKFGLGELGFVYNSTAMSDICLSPSLRETYGFFDRPNAYNLVHDLFPIFSQSKISSYADIIYPSPWYWADKAPYNEEKDAKWADKLDRLYWRGSTTGGYSRNGGWRRQHRQRFVQKINSVDTAKILSNEAGTDSEPSKWAVQTVPRGEYKDIMDVYFSDVGQCDAPDCEAQKQFFSVKERAARETAFQYKYVLDLDGNAFSGRFYAFLKSRSLVYKYAVFREWHAEWVRPWAHYIPLSLQGDDWLEAVRFFGNDGPAKKEAERIATQSKEWANKVLRNEDLEVWFFRLLLEYGRVIDDNRETIGYVG</sequence>
<reference evidence="2" key="1">
    <citation type="journal article" date="2023" name="Mol. Phylogenet. Evol.">
        <title>Genome-scale phylogeny and comparative genomics of the fungal order Sordariales.</title>
        <authorList>
            <person name="Hensen N."/>
            <person name="Bonometti L."/>
            <person name="Westerberg I."/>
            <person name="Brannstrom I.O."/>
            <person name="Guillou S."/>
            <person name="Cros-Aarteil S."/>
            <person name="Calhoun S."/>
            <person name="Haridas S."/>
            <person name="Kuo A."/>
            <person name="Mondo S."/>
            <person name="Pangilinan J."/>
            <person name="Riley R."/>
            <person name="LaButti K."/>
            <person name="Andreopoulos B."/>
            <person name="Lipzen A."/>
            <person name="Chen C."/>
            <person name="Yan M."/>
            <person name="Daum C."/>
            <person name="Ng V."/>
            <person name="Clum A."/>
            <person name="Steindorff A."/>
            <person name="Ohm R.A."/>
            <person name="Martin F."/>
            <person name="Silar P."/>
            <person name="Natvig D.O."/>
            <person name="Lalanne C."/>
            <person name="Gautier V."/>
            <person name="Ament-Velasquez S.L."/>
            <person name="Kruys A."/>
            <person name="Hutchinson M.I."/>
            <person name="Powell A.J."/>
            <person name="Barry K."/>
            <person name="Miller A.N."/>
            <person name="Grigoriev I.V."/>
            <person name="Debuchy R."/>
            <person name="Gladieux P."/>
            <person name="Hiltunen Thoren M."/>
            <person name="Johannesson H."/>
        </authorList>
    </citation>
    <scope>NUCLEOTIDE SEQUENCE</scope>
    <source>
        <strain evidence="2">CBS 955.72</strain>
    </source>
</reference>
<dbReference type="Pfam" id="PF05686">
    <property type="entry name" value="Glyco_transf_90"/>
    <property type="match status" value="1"/>
</dbReference>
<evidence type="ECO:0000313" key="3">
    <source>
        <dbReference type="Proteomes" id="UP001275084"/>
    </source>
</evidence>
<gene>
    <name evidence="2" type="ORF">B0T25DRAFT_149456</name>
</gene>
<dbReference type="PANTHER" id="PTHR12203">
    <property type="entry name" value="KDEL LYS-ASP-GLU-LEU CONTAINING - RELATED"/>
    <property type="match status" value="1"/>
</dbReference>
<proteinExistence type="predicted"/>
<name>A0AAJ0HM83_9PEZI</name>
<feature type="domain" description="Glycosyl transferase CAP10" evidence="1">
    <location>
        <begin position="316"/>
        <end position="599"/>
    </location>
</feature>
<dbReference type="InterPro" id="IPR006598">
    <property type="entry name" value="CAP10"/>
</dbReference>
<dbReference type="EMBL" id="JAUIQD010000003">
    <property type="protein sequence ID" value="KAK3357173.1"/>
    <property type="molecule type" value="Genomic_DNA"/>
</dbReference>